<keyword evidence="2" id="KW-0540">Nuclease</keyword>
<reference evidence="3" key="1">
    <citation type="journal article" date="2019" name="Int. J. Syst. Evol. Microbiol.">
        <title>The Global Catalogue of Microorganisms (GCM) 10K type strain sequencing project: providing services to taxonomists for standard genome sequencing and annotation.</title>
        <authorList>
            <consortium name="The Broad Institute Genomics Platform"/>
            <consortium name="The Broad Institute Genome Sequencing Center for Infectious Disease"/>
            <person name="Wu L."/>
            <person name="Ma J."/>
        </authorList>
    </citation>
    <scope>NUCLEOTIDE SEQUENCE [LARGE SCALE GENOMIC DNA]</scope>
    <source>
        <strain evidence="3">CGMCC 1.15342</strain>
    </source>
</reference>
<dbReference type="PANTHER" id="PTHR14859:SF15">
    <property type="entry name" value="ENDONUCLEASE_EXONUCLEASE_PHOSPHATASE DOMAIN-CONTAINING PROTEIN"/>
    <property type="match status" value="1"/>
</dbReference>
<evidence type="ECO:0000313" key="2">
    <source>
        <dbReference type="EMBL" id="GGC13675.1"/>
    </source>
</evidence>
<sequence>MIFRRQLLKYIVYLPILVVTLLVSAKNDVEPIEGQSAPGQEWKGPELKVMAYNIHHCNPPSQPDLIDVEAIAKVIQNESPDLVALQEVDVHTRRSGEDLHQAKALAELTDMHYYFRKAIDYEGGEYGIAVLSRFPIEDTLGFALPMAPGLNAEPRAVAAVKVKLPDGQMLIVASTHLDLATQHRSLQAQKIVESFTKDNYPVIVAGDFNDVVGSEPIEIMDQAFRRTCVGDNCPGTIPVTTPNRIIDYVFYRPSSAMRVTEHRVVAETYASDHRPVVAVLQLKD</sequence>
<dbReference type="Pfam" id="PF03372">
    <property type="entry name" value="Exo_endo_phos"/>
    <property type="match status" value="1"/>
</dbReference>
<keyword evidence="3" id="KW-1185">Reference proteome</keyword>
<dbReference type="InterPro" id="IPR036691">
    <property type="entry name" value="Endo/exonu/phosph_ase_sf"/>
</dbReference>
<evidence type="ECO:0000313" key="3">
    <source>
        <dbReference type="Proteomes" id="UP000597338"/>
    </source>
</evidence>
<keyword evidence="2" id="KW-0378">Hydrolase</keyword>
<dbReference type="GO" id="GO:0004519">
    <property type="term" value="F:endonuclease activity"/>
    <property type="evidence" value="ECO:0007669"/>
    <property type="project" value="UniProtKB-KW"/>
</dbReference>
<dbReference type="EMBL" id="BMIK01000001">
    <property type="protein sequence ID" value="GGC13675.1"/>
    <property type="molecule type" value="Genomic_DNA"/>
</dbReference>
<proteinExistence type="predicted"/>
<dbReference type="InterPro" id="IPR005135">
    <property type="entry name" value="Endo/exonuclease/phosphatase"/>
</dbReference>
<keyword evidence="2" id="KW-0255">Endonuclease</keyword>
<feature type="domain" description="Endonuclease/exonuclease/phosphatase" evidence="1">
    <location>
        <begin position="50"/>
        <end position="273"/>
    </location>
</feature>
<dbReference type="RefSeq" id="WP_229717337.1">
    <property type="nucleotide sequence ID" value="NZ_BMIK01000001.1"/>
</dbReference>
<dbReference type="Proteomes" id="UP000597338">
    <property type="component" value="Unassembled WGS sequence"/>
</dbReference>
<gene>
    <name evidence="2" type="ORF">GCM10011386_01680</name>
</gene>
<dbReference type="SUPFAM" id="SSF56219">
    <property type="entry name" value="DNase I-like"/>
    <property type="match status" value="1"/>
</dbReference>
<comment type="caution">
    <text evidence="2">The sequence shown here is derived from an EMBL/GenBank/DDBJ whole genome shotgun (WGS) entry which is preliminary data.</text>
</comment>
<accession>A0ABQ1KXH1</accession>
<dbReference type="PANTHER" id="PTHR14859">
    <property type="entry name" value="CALCOFLUOR WHITE HYPERSENSITIVE PROTEIN PRECURSOR"/>
    <property type="match status" value="1"/>
</dbReference>
<protein>
    <submittedName>
        <fullName evidence="2">Endonuclease</fullName>
    </submittedName>
</protein>
<name>A0ABQ1KXH1_9SPHI</name>
<organism evidence="2 3">
    <name type="scientific">Parapedobacter defluvii</name>
    <dbReference type="NCBI Taxonomy" id="2045106"/>
    <lineage>
        <taxon>Bacteria</taxon>
        <taxon>Pseudomonadati</taxon>
        <taxon>Bacteroidota</taxon>
        <taxon>Sphingobacteriia</taxon>
        <taxon>Sphingobacteriales</taxon>
        <taxon>Sphingobacteriaceae</taxon>
        <taxon>Parapedobacter</taxon>
    </lineage>
</organism>
<dbReference type="InterPro" id="IPR051916">
    <property type="entry name" value="GPI-anchor_lipid_remodeler"/>
</dbReference>
<evidence type="ECO:0000259" key="1">
    <source>
        <dbReference type="Pfam" id="PF03372"/>
    </source>
</evidence>
<dbReference type="Gene3D" id="3.60.10.10">
    <property type="entry name" value="Endonuclease/exonuclease/phosphatase"/>
    <property type="match status" value="1"/>
</dbReference>